<evidence type="ECO:0000259" key="4">
    <source>
        <dbReference type="Pfam" id="PF06094"/>
    </source>
</evidence>
<dbReference type="GeneID" id="81601008"/>
<gene>
    <name evidence="5" type="ORF">N7458_007383</name>
</gene>
<dbReference type="Gene3D" id="3.10.490.10">
    <property type="entry name" value="Gamma-glutamyl cyclotransferase-like"/>
    <property type="match status" value="1"/>
</dbReference>
<dbReference type="InterPro" id="IPR013024">
    <property type="entry name" value="GGCT-like"/>
</dbReference>
<dbReference type="Proteomes" id="UP001213681">
    <property type="component" value="Unassembled WGS sequence"/>
</dbReference>
<evidence type="ECO:0000313" key="6">
    <source>
        <dbReference type="Proteomes" id="UP001213681"/>
    </source>
</evidence>
<evidence type="ECO:0000256" key="2">
    <source>
        <dbReference type="ARBA" id="ARBA00022679"/>
    </source>
</evidence>
<dbReference type="InterPro" id="IPR045038">
    <property type="entry name" value="AIG2-like"/>
</dbReference>
<keyword evidence="6" id="KW-1185">Reference proteome</keyword>
<keyword evidence="2" id="KW-0808">Transferase</keyword>
<dbReference type="PANTHER" id="PTHR31544">
    <property type="entry name" value="AIG2-LIKE PROTEIN D"/>
    <property type="match status" value="1"/>
</dbReference>
<evidence type="ECO:0000313" key="5">
    <source>
        <dbReference type="EMBL" id="KAJ5443511.1"/>
    </source>
</evidence>
<dbReference type="GO" id="GO:0016740">
    <property type="term" value="F:transferase activity"/>
    <property type="evidence" value="ECO:0007669"/>
    <property type="project" value="UniProtKB-KW"/>
</dbReference>
<organism evidence="5 6">
    <name type="scientific">Penicillium daleae</name>
    <dbReference type="NCBI Taxonomy" id="63821"/>
    <lineage>
        <taxon>Eukaryota</taxon>
        <taxon>Fungi</taxon>
        <taxon>Dikarya</taxon>
        <taxon>Ascomycota</taxon>
        <taxon>Pezizomycotina</taxon>
        <taxon>Eurotiomycetes</taxon>
        <taxon>Eurotiomycetidae</taxon>
        <taxon>Eurotiales</taxon>
        <taxon>Aspergillaceae</taxon>
        <taxon>Penicillium</taxon>
    </lineage>
</organism>
<feature type="domain" description="Gamma-glutamylcyclotransferase AIG2-like" evidence="4">
    <location>
        <begin position="22"/>
        <end position="131"/>
    </location>
</feature>
<name>A0AAD6C276_9EURO</name>
<dbReference type="Pfam" id="PF06094">
    <property type="entry name" value="GGACT"/>
    <property type="match status" value="1"/>
</dbReference>
<evidence type="ECO:0000256" key="3">
    <source>
        <dbReference type="ARBA" id="ARBA00030602"/>
    </source>
</evidence>
<dbReference type="CDD" id="cd06661">
    <property type="entry name" value="GGCT_like"/>
    <property type="match status" value="1"/>
</dbReference>
<dbReference type="InterPro" id="IPR009288">
    <property type="entry name" value="AIG2-like_dom"/>
</dbReference>
<comment type="caution">
    <text evidence="5">The sequence shown here is derived from an EMBL/GenBank/DDBJ whole genome shotgun (WGS) entry which is preliminary data.</text>
</comment>
<dbReference type="SUPFAM" id="SSF110857">
    <property type="entry name" value="Gamma-glutamyl cyclotransferase-like"/>
    <property type="match status" value="1"/>
</dbReference>
<reference evidence="5" key="2">
    <citation type="journal article" date="2023" name="IMA Fungus">
        <title>Comparative genomic study of the Penicillium genus elucidates a diverse pangenome and 15 lateral gene transfer events.</title>
        <authorList>
            <person name="Petersen C."/>
            <person name="Sorensen T."/>
            <person name="Nielsen M.R."/>
            <person name="Sondergaard T.E."/>
            <person name="Sorensen J.L."/>
            <person name="Fitzpatrick D.A."/>
            <person name="Frisvad J.C."/>
            <person name="Nielsen K.L."/>
        </authorList>
    </citation>
    <scope>NUCLEOTIDE SEQUENCE</scope>
    <source>
        <strain evidence="5">IBT 16125</strain>
    </source>
</reference>
<sequence length="151" mass="17718">MTRPPPNTPTPNDPEPFQEEYYFFYGTLMDRHLLARILQHPTRLNLRPARITGWRCLMWGEYPALIENVPEDKVTGMAYRVCSIRERERLVQYETAAYSVQGCTIYLEDGTCTSGKTFVWDGDVDVLREGDFDFRDWVLKEKDIEVQARCE</sequence>
<dbReference type="InterPro" id="IPR036568">
    <property type="entry name" value="GGCT-like_sf"/>
</dbReference>
<reference evidence="5" key="1">
    <citation type="submission" date="2022-12" db="EMBL/GenBank/DDBJ databases">
        <authorList>
            <person name="Petersen C."/>
        </authorList>
    </citation>
    <scope>NUCLEOTIDE SEQUENCE</scope>
    <source>
        <strain evidence="5">IBT 16125</strain>
    </source>
</reference>
<dbReference type="RefSeq" id="XP_056763591.1">
    <property type="nucleotide sequence ID" value="XM_056910765.1"/>
</dbReference>
<dbReference type="EMBL" id="JAPVEA010000007">
    <property type="protein sequence ID" value="KAJ5443511.1"/>
    <property type="molecule type" value="Genomic_DNA"/>
</dbReference>
<accession>A0AAD6C276</accession>
<evidence type="ECO:0000256" key="1">
    <source>
        <dbReference type="ARBA" id="ARBA00008861"/>
    </source>
</evidence>
<dbReference type="AlphaFoldDB" id="A0AAD6C276"/>
<protein>
    <recommendedName>
        <fullName evidence="3">Putative gamma-glutamylcyclotransferase</fullName>
    </recommendedName>
</protein>
<dbReference type="PANTHER" id="PTHR31544:SF4">
    <property type="entry name" value="GAMMA-GLUTAMYLCYCLOTRANSFERASE-RELATED"/>
    <property type="match status" value="1"/>
</dbReference>
<proteinExistence type="inferred from homology"/>
<comment type="similarity">
    <text evidence="1">Belongs to the gamma-glutamylcyclotransferase family.</text>
</comment>